<proteinExistence type="predicted"/>
<evidence type="ECO:0000313" key="2">
    <source>
        <dbReference type="Proteomes" id="UP001560293"/>
    </source>
</evidence>
<name>A0ABV3YQG6_9ACTN</name>
<organism evidence="1 2">
    <name type="scientific">Dietzia cinnamea</name>
    <dbReference type="NCBI Taxonomy" id="321318"/>
    <lineage>
        <taxon>Bacteria</taxon>
        <taxon>Bacillati</taxon>
        <taxon>Actinomycetota</taxon>
        <taxon>Actinomycetes</taxon>
        <taxon>Mycobacteriales</taxon>
        <taxon>Dietziaceae</taxon>
        <taxon>Dietzia</taxon>
    </lineage>
</organism>
<dbReference type="RefSeq" id="WP_061917854.1">
    <property type="nucleotide sequence ID" value="NZ_JALXPR010000129.1"/>
</dbReference>
<reference evidence="2" key="1">
    <citation type="submission" date="2024-07" db="EMBL/GenBank/DDBJ databases">
        <title>Pseudomonas strain that inhibits Aeromonas fish pathogens.</title>
        <authorList>
            <person name="Wildschutte H."/>
        </authorList>
    </citation>
    <scope>NUCLEOTIDE SEQUENCE [LARGE SCALE GENOMIC DNA]</scope>
    <source>
        <strain evidence="2">n60</strain>
    </source>
</reference>
<comment type="caution">
    <text evidence="1">The sequence shown here is derived from an EMBL/GenBank/DDBJ whole genome shotgun (WGS) entry which is preliminary data.</text>
</comment>
<evidence type="ECO:0000313" key="1">
    <source>
        <dbReference type="EMBL" id="MEX6466031.1"/>
    </source>
</evidence>
<gene>
    <name evidence="1" type="ORF">AB6N35_17115</name>
</gene>
<protein>
    <submittedName>
        <fullName evidence="1">DUF3800 domain-containing protein</fullName>
    </submittedName>
</protein>
<dbReference type="EMBL" id="JBFTEZ010000003">
    <property type="protein sequence ID" value="MEX6466031.1"/>
    <property type="molecule type" value="Genomic_DNA"/>
</dbReference>
<sequence>MFNDAARVAFADESFHEADHGGFYVLAAAVFDEATHEAVRACMQGLRGKRRSSKLHWNEMDARQQTTAAQTVAALDGFHIVTVGTPVPRRRQERARAMCLTRLVTELHSYSVTDLVIESRTVQLNERDIKTVQGARFSLPVGTRFHVTHVPGDQEPLLWSADIVAGAVRAHHQGNGTYRKKLERCLYEVELATGS</sequence>
<keyword evidence="2" id="KW-1185">Reference proteome</keyword>
<accession>A0ABV3YQG6</accession>
<dbReference type="Proteomes" id="UP001560293">
    <property type="component" value="Unassembled WGS sequence"/>
</dbReference>